<dbReference type="PANTHER" id="PTHR11941:SF133">
    <property type="entry name" value="1,2-EPOXYPHENYLACETYL-COA ISOMERASE"/>
    <property type="match status" value="1"/>
</dbReference>
<dbReference type="InterPro" id="IPR014748">
    <property type="entry name" value="Enoyl-CoA_hydra_C"/>
</dbReference>
<name>A0A372GPF9_9ACTN</name>
<dbReference type="CDD" id="cd06558">
    <property type="entry name" value="crotonase-like"/>
    <property type="match status" value="1"/>
</dbReference>
<evidence type="ECO:0000256" key="2">
    <source>
        <dbReference type="ARBA" id="ARBA00023239"/>
    </source>
</evidence>
<dbReference type="SUPFAM" id="SSF52096">
    <property type="entry name" value="ClpP/crotonase"/>
    <property type="match status" value="1"/>
</dbReference>
<proteinExistence type="inferred from homology"/>
<dbReference type="AlphaFoldDB" id="A0A372GPF9"/>
<dbReference type="Pfam" id="PF00378">
    <property type="entry name" value="ECH_1"/>
    <property type="match status" value="1"/>
</dbReference>
<evidence type="ECO:0000313" key="3">
    <source>
        <dbReference type="EMBL" id="RFS87277.1"/>
    </source>
</evidence>
<dbReference type="InterPro" id="IPR001753">
    <property type="entry name" value="Enoyl-CoA_hydra/iso"/>
</dbReference>
<dbReference type="Gene3D" id="1.10.12.10">
    <property type="entry name" value="Lyase 2-enoyl-coa Hydratase, Chain A, domain 2"/>
    <property type="match status" value="1"/>
</dbReference>
<accession>A0A372GPF9</accession>
<dbReference type="Proteomes" id="UP000262882">
    <property type="component" value="Unassembled WGS sequence"/>
</dbReference>
<dbReference type="PANTHER" id="PTHR11941">
    <property type="entry name" value="ENOYL-COA HYDRATASE-RELATED"/>
    <property type="match status" value="1"/>
</dbReference>
<keyword evidence="4" id="KW-1185">Reference proteome</keyword>
<gene>
    <name evidence="3" type="ORF">D0T12_03300</name>
</gene>
<protein>
    <submittedName>
        <fullName evidence="3">Enoyl-CoA hydratase/isomerase family protein</fullName>
    </submittedName>
</protein>
<dbReference type="InterPro" id="IPR029045">
    <property type="entry name" value="ClpP/crotonase-like_dom_sf"/>
</dbReference>
<dbReference type="GO" id="GO:0016829">
    <property type="term" value="F:lyase activity"/>
    <property type="evidence" value="ECO:0007669"/>
    <property type="project" value="UniProtKB-KW"/>
</dbReference>
<keyword evidence="2" id="KW-0456">Lyase</keyword>
<reference evidence="3 4" key="1">
    <citation type="submission" date="2018-08" db="EMBL/GenBank/DDBJ databases">
        <title>Actinomadura spongicola sp. nov., isolated from marine sponge Leucetta chagosensis.</title>
        <authorList>
            <person name="Li L."/>
            <person name="Lin H.W."/>
        </authorList>
    </citation>
    <scope>NUCLEOTIDE SEQUENCE [LARGE SCALE GENOMIC DNA]</scope>
    <source>
        <strain evidence="3 4">LHW52907</strain>
    </source>
</reference>
<organism evidence="3 4">
    <name type="scientific">Actinomadura spongiicola</name>
    <dbReference type="NCBI Taxonomy" id="2303421"/>
    <lineage>
        <taxon>Bacteria</taxon>
        <taxon>Bacillati</taxon>
        <taxon>Actinomycetota</taxon>
        <taxon>Actinomycetes</taxon>
        <taxon>Streptosporangiales</taxon>
        <taxon>Thermomonosporaceae</taxon>
        <taxon>Actinomadura</taxon>
    </lineage>
</organism>
<evidence type="ECO:0000313" key="4">
    <source>
        <dbReference type="Proteomes" id="UP000262882"/>
    </source>
</evidence>
<keyword evidence="3" id="KW-0413">Isomerase</keyword>
<dbReference type="EMBL" id="QVNQ01000001">
    <property type="protein sequence ID" value="RFS87277.1"/>
    <property type="molecule type" value="Genomic_DNA"/>
</dbReference>
<dbReference type="Gene3D" id="3.90.226.10">
    <property type="entry name" value="2-enoyl-CoA Hydratase, Chain A, domain 1"/>
    <property type="match status" value="1"/>
</dbReference>
<comment type="similarity">
    <text evidence="1">Belongs to the enoyl-CoA hydratase/isomerase family.</text>
</comment>
<evidence type="ECO:0000256" key="1">
    <source>
        <dbReference type="ARBA" id="ARBA00005254"/>
    </source>
</evidence>
<dbReference type="GO" id="GO:0016853">
    <property type="term" value="F:isomerase activity"/>
    <property type="evidence" value="ECO:0007669"/>
    <property type="project" value="UniProtKB-KW"/>
</dbReference>
<sequence length="272" mass="29263">MHGFRTGRDAMDLTALTCCTWHMDGDVGVLTLNRPERLNAIANTDIDELDRVLAYAGKEPSVRAVVITGAGRGFCSGADVKEWAAKADAAEESWAVKMHRTIARLYWLPKPVIAAVNGVAAGSGFDIALTADMRFASTAARFGQVYTQRGICPDAGGSYLLPRIVGETRAAELIYTGRIIDADEALRIGVVSDVVPPEKLMDRALEQARIFAAGPTVAIGEAKRNIRAGHTLGIEEALRNEHRGALLCVHTEDKAEGLAAAIEKRRPVFVGR</sequence>
<comment type="caution">
    <text evidence="3">The sequence shown here is derived from an EMBL/GenBank/DDBJ whole genome shotgun (WGS) entry which is preliminary data.</text>
</comment>
<dbReference type="GO" id="GO:0006635">
    <property type="term" value="P:fatty acid beta-oxidation"/>
    <property type="evidence" value="ECO:0007669"/>
    <property type="project" value="TreeGrafter"/>
</dbReference>